<protein>
    <recommendedName>
        <fullName evidence="5">Transmembrane protein</fullName>
    </recommendedName>
</protein>
<keyword evidence="2" id="KW-0812">Transmembrane</keyword>
<dbReference type="AlphaFoldDB" id="A0A4Y7TFV0"/>
<evidence type="ECO:0000256" key="1">
    <source>
        <dbReference type="SAM" id="MobiDB-lite"/>
    </source>
</evidence>
<feature type="compositionally biased region" description="Basic residues" evidence="1">
    <location>
        <begin position="284"/>
        <end position="295"/>
    </location>
</feature>
<name>A0A4Y7TFV0_COPMI</name>
<evidence type="ECO:0000313" key="3">
    <source>
        <dbReference type="EMBL" id="TEB32881.1"/>
    </source>
</evidence>
<keyword evidence="2" id="KW-0472">Membrane</keyword>
<feature type="transmembrane region" description="Helical" evidence="2">
    <location>
        <begin position="121"/>
        <end position="146"/>
    </location>
</feature>
<proteinExistence type="predicted"/>
<feature type="transmembrane region" description="Helical" evidence="2">
    <location>
        <begin position="86"/>
        <end position="109"/>
    </location>
</feature>
<dbReference type="EMBL" id="QPFP01000014">
    <property type="protein sequence ID" value="TEB32881.1"/>
    <property type="molecule type" value="Genomic_DNA"/>
</dbReference>
<gene>
    <name evidence="3" type="ORF">FA13DRAFT_1790557</name>
</gene>
<organism evidence="3 4">
    <name type="scientific">Coprinellus micaceus</name>
    <name type="common">Glistening ink-cap mushroom</name>
    <name type="synonym">Coprinus micaceus</name>
    <dbReference type="NCBI Taxonomy" id="71717"/>
    <lineage>
        <taxon>Eukaryota</taxon>
        <taxon>Fungi</taxon>
        <taxon>Dikarya</taxon>
        <taxon>Basidiomycota</taxon>
        <taxon>Agaricomycotina</taxon>
        <taxon>Agaricomycetes</taxon>
        <taxon>Agaricomycetidae</taxon>
        <taxon>Agaricales</taxon>
        <taxon>Agaricineae</taxon>
        <taxon>Psathyrellaceae</taxon>
        <taxon>Coprinellus</taxon>
    </lineage>
</organism>
<accession>A0A4Y7TFV0</accession>
<keyword evidence="2" id="KW-1133">Transmembrane helix</keyword>
<comment type="caution">
    <text evidence="3">The sequence shown here is derived from an EMBL/GenBank/DDBJ whole genome shotgun (WGS) entry which is preliminary data.</text>
</comment>
<evidence type="ECO:0000256" key="2">
    <source>
        <dbReference type="SAM" id="Phobius"/>
    </source>
</evidence>
<sequence>MHRRPPPLSLKYDNFKAPLIAAKPQKPKVKETFFQKLYKGNWRNIVVAGPYDHSLCVNPLNTLTFPQQYNALQDAAVDDFEHQPRLVTVSIALCVMYALPSLIEVFGVVSILSHRRVLVRAYVFLEFGSALLITVAGVLGAASFFLNAEDLMYECVALALTGQTFAKSQFRSRPWPSMYPLTLRQAQKQCITSWTQESWTQVINVFLFGFVPALLCYLLVYTYYRQTTDATHPAFIAPRLRLSSDRDHPNPNQTRNDGYARVPNADDPYAGTPRGVTVTNTRQRSARLRAGRKNAKTINGGTTSIASTAHTTRGIKRAHRPPALAELEGPVFSPIGILMKTASPLVSALFSTGPPSFGVNIVGPSRLGVGAYGPVGLSCTGSGGEYTSYASPRYSKFV</sequence>
<dbReference type="Proteomes" id="UP000298030">
    <property type="component" value="Unassembled WGS sequence"/>
</dbReference>
<evidence type="ECO:0008006" key="5">
    <source>
        <dbReference type="Google" id="ProtNLM"/>
    </source>
</evidence>
<dbReference type="OrthoDB" id="2927416at2759"/>
<reference evidence="3 4" key="1">
    <citation type="journal article" date="2019" name="Nat. Ecol. Evol.">
        <title>Megaphylogeny resolves global patterns of mushroom evolution.</title>
        <authorList>
            <person name="Varga T."/>
            <person name="Krizsan K."/>
            <person name="Foldi C."/>
            <person name="Dima B."/>
            <person name="Sanchez-Garcia M."/>
            <person name="Sanchez-Ramirez S."/>
            <person name="Szollosi G.J."/>
            <person name="Szarkandi J.G."/>
            <person name="Papp V."/>
            <person name="Albert L."/>
            <person name="Andreopoulos W."/>
            <person name="Angelini C."/>
            <person name="Antonin V."/>
            <person name="Barry K.W."/>
            <person name="Bougher N.L."/>
            <person name="Buchanan P."/>
            <person name="Buyck B."/>
            <person name="Bense V."/>
            <person name="Catcheside P."/>
            <person name="Chovatia M."/>
            <person name="Cooper J."/>
            <person name="Damon W."/>
            <person name="Desjardin D."/>
            <person name="Finy P."/>
            <person name="Geml J."/>
            <person name="Haridas S."/>
            <person name="Hughes K."/>
            <person name="Justo A."/>
            <person name="Karasinski D."/>
            <person name="Kautmanova I."/>
            <person name="Kiss B."/>
            <person name="Kocsube S."/>
            <person name="Kotiranta H."/>
            <person name="LaButti K.M."/>
            <person name="Lechner B.E."/>
            <person name="Liimatainen K."/>
            <person name="Lipzen A."/>
            <person name="Lukacs Z."/>
            <person name="Mihaltcheva S."/>
            <person name="Morgado L.N."/>
            <person name="Niskanen T."/>
            <person name="Noordeloos M.E."/>
            <person name="Ohm R.A."/>
            <person name="Ortiz-Santana B."/>
            <person name="Ovrebo C."/>
            <person name="Racz N."/>
            <person name="Riley R."/>
            <person name="Savchenko A."/>
            <person name="Shiryaev A."/>
            <person name="Soop K."/>
            <person name="Spirin V."/>
            <person name="Szebenyi C."/>
            <person name="Tomsovsky M."/>
            <person name="Tulloss R.E."/>
            <person name="Uehling J."/>
            <person name="Grigoriev I.V."/>
            <person name="Vagvolgyi C."/>
            <person name="Papp T."/>
            <person name="Martin F.M."/>
            <person name="Miettinen O."/>
            <person name="Hibbett D.S."/>
            <person name="Nagy L.G."/>
        </authorList>
    </citation>
    <scope>NUCLEOTIDE SEQUENCE [LARGE SCALE GENOMIC DNA]</scope>
    <source>
        <strain evidence="3 4">FP101781</strain>
    </source>
</reference>
<keyword evidence="4" id="KW-1185">Reference proteome</keyword>
<evidence type="ECO:0000313" key="4">
    <source>
        <dbReference type="Proteomes" id="UP000298030"/>
    </source>
</evidence>
<feature type="region of interest" description="Disordered" evidence="1">
    <location>
        <begin position="242"/>
        <end position="304"/>
    </location>
</feature>
<feature type="transmembrane region" description="Helical" evidence="2">
    <location>
        <begin position="202"/>
        <end position="224"/>
    </location>
</feature>